<reference evidence="1" key="1">
    <citation type="submission" date="2020-05" db="EMBL/GenBank/DDBJ databases">
        <title>Large-scale comparative analyses of tick genomes elucidate their genetic diversity and vector capacities.</title>
        <authorList>
            <person name="Jia N."/>
            <person name="Wang J."/>
            <person name="Shi W."/>
            <person name="Du L."/>
            <person name="Sun Y."/>
            <person name="Zhan W."/>
            <person name="Jiang J."/>
            <person name="Wang Q."/>
            <person name="Zhang B."/>
            <person name="Ji P."/>
            <person name="Sakyi L.B."/>
            <person name="Cui X."/>
            <person name="Yuan T."/>
            <person name="Jiang B."/>
            <person name="Yang W."/>
            <person name="Lam T.T.-Y."/>
            <person name="Chang Q."/>
            <person name="Ding S."/>
            <person name="Wang X."/>
            <person name="Zhu J."/>
            <person name="Ruan X."/>
            <person name="Zhao L."/>
            <person name="Wei J."/>
            <person name="Que T."/>
            <person name="Du C."/>
            <person name="Cheng J."/>
            <person name="Dai P."/>
            <person name="Han X."/>
            <person name="Huang E."/>
            <person name="Gao Y."/>
            <person name="Liu J."/>
            <person name="Shao H."/>
            <person name="Ye R."/>
            <person name="Li L."/>
            <person name="Wei W."/>
            <person name="Wang X."/>
            <person name="Wang C."/>
            <person name="Yang T."/>
            <person name="Huo Q."/>
            <person name="Li W."/>
            <person name="Guo W."/>
            <person name="Chen H."/>
            <person name="Zhou L."/>
            <person name="Ni X."/>
            <person name="Tian J."/>
            <person name="Zhou Y."/>
            <person name="Sheng Y."/>
            <person name="Liu T."/>
            <person name="Pan Y."/>
            <person name="Xia L."/>
            <person name="Li J."/>
            <person name="Zhao F."/>
            <person name="Cao W."/>
        </authorList>
    </citation>
    <scope>NUCLEOTIDE SEQUENCE</scope>
    <source>
        <strain evidence="1">Dsil-2018</strain>
    </source>
</reference>
<accession>A0ACB8DM36</accession>
<evidence type="ECO:0000313" key="2">
    <source>
        <dbReference type="Proteomes" id="UP000821865"/>
    </source>
</evidence>
<gene>
    <name evidence="1" type="ORF">HPB49_001026</name>
</gene>
<organism evidence="1 2">
    <name type="scientific">Dermacentor silvarum</name>
    <name type="common">Tick</name>
    <dbReference type="NCBI Taxonomy" id="543639"/>
    <lineage>
        <taxon>Eukaryota</taxon>
        <taxon>Metazoa</taxon>
        <taxon>Ecdysozoa</taxon>
        <taxon>Arthropoda</taxon>
        <taxon>Chelicerata</taxon>
        <taxon>Arachnida</taxon>
        <taxon>Acari</taxon>
        <taxon>Parasitiformes</taxon>
        <taxon>Ixodida</taxon>
        <taxon>Ixodoidea</taxon>
        <taxon>Ixodidae</taxon>
        <taxon>Rhipicephalinae</taxon>
        <taxon>Dermacentor</taxon>
    </lineage>
</organism>
<keyword evidence="2" id="KW-1185">Reference proteome</keyword>
<sequence length="610" mass="67249">MPEFSVRFLSQSNQLAVDAAEPEVRNALLAIASLPIRGQSHSGLGLTTSTPVAGGGGAAKLNKARSVSAPLRESMQPIEIDGEDFREDDANDGAWNLVQRKSTGRKKTDAFEFLNRPRIAQDGGRVGAKSGRRIPALRRKVFAASRMPELPEEHQKIIVRPRNGLDLRKASHYGVSTAIFRAAEISSMEAETDVVCPNVVQNIVVVCTEKESNAKKLLRIKSILVNGKEHEVNVYAAAGDGFVKVRNVEPGISAVDLNALIVNRRNPSARQANRIKETGSVIVLFDGDEVPDYVRVGQTLYRCYLYKKQIEVCYNCARIGHRADVCPTPTLKVCRGCGITNPADGHECQARCKLCGIKGHPTGDKVCKQRYQTPFIIRQRRRERAEARTFKSNPMDFPQLMPSGAAMTQQGWVQPFTVGGSPILPATATWADRPSPPETTRARQQHLQKEESAAPKSQVSGGSLQVQKRESEELEKIKEENAQLRELVGEMRKEMAELRAAISAPRQERDQASMVGRKRRAIGETPEPDGFEAFQQQISQTLARISEAITRIGTDIVDLKKQGTEQNQRICELEKKHGLLQRTNSQPNILMASGKPDGQSKPFSKNGGGR</sequence>
<protein>
    <submittedName>
        <fullName evidence="1">Uncharacterized protein</fullName>
    </submittedName>
</protein>
<comment type="caution">
    <text evidence="1">The sequence shown here is derived from an EMBL/GenBank/DDBJ whole genome shotgun (WGS) entry which is preliminary data.</text>
</comment>
<dbReference type="Proteomes" id="UP000821865">
    <property type="component" value="Chromosome 10"/>
</dbReference>
<dbReference type="EMBL" id="CM023479">
    <property type="protein sequence ID" value="KAH7973446.1"/>
    <property type="molecule type" value="Genomic_DNA"/>
</dbReference>
<name>A0ACB8DM36_DERSI</name>
<proteinExistence type="predicted"/>
<evidence type="ECO:0000313" key="1">
    <source>
        <dbReference type="EMBL" id="KAH7973446.1"/>
    </source>
</evidence>